<dbReference type="InterPro" id="IPR029032">
    <property type="entry name" value="AhpD-like"/>
</dbReference>
<dbReference type="EMBL" id="JFHC01000030">
    <property type="protein sequence ID" value="KDR41222.1"/>
    <property type="molecule type" value="Genomic_DNA"/>
</dbReference>
<organism evidence="2 3">
    <name type="scientific">Caballeronia glathei</name>
    <dbReference type="NCBI Taxonomy" id="60547"/>
    <lineage>
        <taxon>Bacteria</taxon>
        <taxon>Pseudomonadati</taxon>
        <taxon>Pseudomonadota</taxon>
        <taxon>Betaproteobacteria</taxon>
        <taxon>Burkholderiales</taxon>
        <taxon>Burkholderiaceae</taxon>
        <taxon>Caballeronia</taxon>
    </lineage>
</organism>
<evidence type="ECO:0000313" key="2">
    <source>
        <dbReference type="EMBL" id="KDR41222.1"/>
    </source>
</evidence>
<dbReference type="SUPFAM" id="SSF69118">
    <property type="entry name" value="AhpD-like"/>
    <property type="match status" value="1"/>
</dbReference>
<dbReference type="PANTHER" id="PTHR33570:SF10">
    <property type="entry name" value="GAMMA-CARBOXYMUCONOLACTONE DECARBOXYLASE"/>
    <property type="match status" value="1"/>
</dbReference>
<protein>
    <submittedName>
        <fullName evidence="2">Carboxymuconolactone decarboxylase</fullName>
    </submittedName>
</protein>
<evidence type="ECO:0000313" key="3">
    <source>
        <dbReference type="Proteomes" id="UP000027466"/>
    </source>
</evidence>
<dbReference type="Gene3D" id="1.20.1290.10">
    <property type="entry name" value="AhpD-like"/>
    <property type="match status" value="2"/>
</dbReference>
<name>A0A069PLE3_9BURK</name>
<dbReference type="STRING" id="60547.GCA_000751215_02867"/>
<dbReference type="Proteomes" id="UP000027466">
    <property type="component" value="Unassembled WGS sequence"/>
</dbReference>
<proteinExistence type="predicted"/>
<dbReference type="InterPro" id="IPR052512">
    <property type="entry name" value="4CMD/NDH-1_regulator"/>
</dbReference>
<comment type="caution">
    <text evidence="2">The sequence shown here is derived from an EMBL/GenBank/DDBJ whole genome shotgun (WGS) entry which is preliminary data.</text>
</comment>
<keyword evidence="3" id="KW-1185">Reference proteome</keyword>
<dbReference type="InterPro" id="IPR003779">
    <property type="entry name" value="CMD-like"/>
</dbReference>
<reference evidence="2 3" key="1">
    <citation type="submission" date="2014-03" db="EMBL/GenBank/DDBJ databases">
        <title>Draft Genome Sequences of Four Burkholderia Strains.</title>
        <authorList>
            <person name="Liu X.Y."/>
            <person name="Li C.X."/>
            <person name="Xu J.H."/>
        </authorList>
    </citation>
    <scope>NUCLEOTIDE SEQUENCE [LARGE SCALE GENOMIC DNA]</scope>
    <source>
        <strain evidence="2 3">DSM 50014</strain>
    </source>
</reference>
<sequence length="264" mass="27782">MNPTSALTRGLRQIGMVEATEQPSIIGALRDIAPDLATMTIAFVYGDIYSRPALDLRQRQFVTVAALAAMGGLEPQLRFHVAGALNVGCTPAEIVELMTHLVVYAGFPAAVNGILVTKDVFGERGVAPGAVATQTQTPGNRYDRGLACLRAIDGAVGERVIESLNGIAPDLGRFVIEFAFGEIYTRAGLDLVSRELVTVAALAALGTATPQLKVHMHGFLNVGGTTEQLVETVIQIAAYAGFPRAINAALAAKDVTNERMSGGH</sequence>
<dbReference type="PANTHER" id="PTHR33570">
    <property type="entry name" value="4-CARBOXYMUCONOLACTONE DECARBOXYLASE FAMILY PROTEIN"/>
    <property type="match status" value="1"/>
</dbReference>
<gene>
    <name evidence="2" type="ORF">BG61_20265</name>
</gene>
<dbReference type="GO" id="GO:0051920">
    <property type="term" value="F:peroxiredoxin activity"/>
    <property type="evidence" value="ECO:0007669"/>
    <property type="project" value="InterPro"/>
</dbReference>
<feature type="domain" description="Carboxymuconolactone decarboxylase-like" evidence="1">
    <location>
        <begin position="169"/>
        <end position="254"/>
    </location>
</feature>
<dbReference type="AlphaFoldDB" id="A0A069PLE3"/>
<evidence type="ECO:0000259" key="1">
    <source>
        <dbReference type="Pfam" id="PF02627"/>
    </source>
</evidence>
<feature type="domain" description="Carboxymuconolactone decarboxylase-like" evidence="1">
    <location>
        <begin position="34"/>
        <end position="118"/>
    </location>
</feature>
<dbReference type="Pfam" id="PF02627">
    <property type="entry name" value="CMD"/>
    <property type="match status" value="2"/>
</dbReference>
<accession>A0A069PLE3</accession>